<dbReference type="InterPro" id="IPR029064">
    <property type="entry name" value="Ribosomal_eL30-like_sf"/>
</dbReference>
<dbReference type="GO" id="GO:0032259">
    <property type="term" value="P:methylation"/>
    <property type="evidence" value="ECO:0007669"/>
    <property type="project" value="UniProtKB-KW"/>
</dbReference>
<proteinExistence type="inferred from homology"/>
<dbReference type="InterPro" id="IPR001537">
    <property type="entry name" value="SpoU_MeTrfase"/>
</dbReference>
<dbReference type="Gene3D" id="3.40.1280.10">
    <property type="match status" value="1"/>
</dbReference>
<dbReference type="InterPro" id="IPR051259">
    <property type="entry name" value="rRNA_Methyltransferase"/>
</dbReference>
<dbReference type="PANTHER" id="PTHR43191">
    <property type="entry name" value="RRNA METHYLTRANSFERASE 3"/>
    <property type="match status" value="1"/>
</dbReference>
<keyword evidence="3 5" id="KW-0808">Transferase</keyword>
<dbReference type="Pfam" id="PF00588">
    <property type="entry name" value="SpoU_methylase"/>
    <property type="match status" value="1"/>
</dbReference>
<dbReference type="EMBL" id="CAAHFH010000001">
    <property type="protein sequence ID" value="VGO18889.1"/>
    <property type="molecule type" value="Genomic_DNA"/>
</dbReference>
<dbReference type="GO" id="GO:0006396">
    <property type="term" value="P:RNA processing"/>
    <property type="evidence" value="ECO:0007669"/>
    <property type="project" value="InterPro"/>
</dbReference>
<dbReference type="GO" id="GO:0005737">
    <property type="term" value="C:cytoplasm"/>
    <property type="evidence" value="ECO:0007669"/>
    <property type="project" value="UniProtKB-ARBA"/>
</dbReference>
<dbReference type="InterPro" id="IPR029026">
    <property type="entry name" value="tRNA_m1G_MTases_N"/>
</dbReference>
<reference evidence="5 6" key="1">
    <citation type="submission" date="2019-04" db="EMBL/GenBank/DDBJ databases">
        <authorList>
            <person name="Van Vliet M D."/>
        </authorList>
    </citation>
    <scope>NUCLEOTIDE SEQUENCE [LARGE SCALE GENOMIC DNA]</scope>
    <source>
        <strain evidence="5 6">F21</strain>
    </source>
</reference>
<dbReference type="Gene3D" id="3.30.1330.30">
    <property type="match status" value="1"/>
</dbReference>
<feature type="domain" description="RNA 2-O ribose methyltransferase substrate binding" evidence="4">
    <location>
        <begin position="34"/>
        <end position="110"/>
    </location>
</feature>
<dbReference type="PANTHER" id="PTHR43191:SF2">
    <property type="entry name" value="RRNA METHYLTRANSFERASE 3, MITOCHONDRIAL"/>
    <property type="match status" value="1"/>
</dbReference>
<evidence type="ECO:0000256" key="3">
    <source>
        <dbReference type="ARBA" id="ARBA00022679"/>
    </source>
</evidence>
<dbReference type="InterPro" id="IPR053888">
    <property type="entry name" value="MRM3-like_sub_bind"/>
</dbReference>
<gene>
    <name evidence="5" type="primary">aviRb_1</name>
    <name evidence="5" type="ORF">SCARR_00942</name>
</gene>
<comment type="similarity">
    <text evidence="1">Belongs to the class IV-like SAM-binding methyltransferase superfamily. RNA methyltransferase TrmH family.</text>
</comment>
<dbReference type="SUPFAM" id="SSF75217">
    <property type="entry name" value="alpha/beta knot"/>
    <property type="match status" value="1"/>
</dbReference>
<evidence type="ECO:0000313" key="5">
    <source>
        <dbReference type="EMBL" id="VGO18889.1"/>
    </source>
</evidence>
<dbReference type="GO" id="GO:0008173">
    <property type="term" value="F:RNA methyltransferase activity"/>
    <property type="evidence" value="ECO:0007669"/>
    <property type="project" value="InterPro"/>
</dbReference>
<dbReference type="GO" id="GO:0003723">
    <property type="term" value="F:RNA binding"/>
    <property type="evidence" value="ECO:0007669"/>
    <property type="project" value="InterPro"/>
</dbReference>
<dbReference type="InterPro" id="IPR029028">
    <property type="entry name" value="Alpha/beta_knot_MTases"/>
</dbReference>
<dbReference type="InterPro" id="IPR013123">
    <property type="entry name" value="SpoU_subst-bd"/>
</dbReference>
<dbReference type="Pfam" id="PF22435">
    <property type="entry name" value="MRM3-like_sub_bind"/>
    <property type="match status" value="1"/>
</dbReference>
<dbReference type="SMART" id="SM00967">
    <property type="entry name" value="SpoU_sub_bind"/>
    <property type="match status" value="1"/>
</dbReference>
<dbReference type="AlphaFoldDB" id="A0A6C2UG49"/>
<evidence type="ECO:0000313" key="6">
    <source>
        <dbReference type="Proteomes" id="UP000346198"/>
    </source>
</evidence>
<sequence length="270" mass="29680">MENALIIESPQNPRVKAAVKLRKSNVRRQTGETLVEGYREILRASDSGWRFKELYCCPELYLDLEADKLVSKIRSSGVTVYLCSETAFRKMSYRDTSDGLMALSPLVGKKLDELKLPDNPLLLIAEDLEKPGNLGTILRTADATGVDAVIACDHKTDINNPNVIRASIGTLFFMPVAEASTEETLLWLKKRGIQSLAAVPGATQEYTDIDMKNGTAIIVGAEDEGLSQTWIEGADHKASIPMLGRNDSLNVSTAAAILLYEAVRQRRKTP</sequence>
<evidence type="ECO:0000256" key="1">
    <source>
        <dbReference type="ARBA" id="ARBA00007228"/>
    </source>
</evidence>
<accession>A0A6C2UG49</accession>
<dbReference type="CDD" id="cd18104">
    <property type="entry name" value="SpoU-like_RNA-MTase"/>
    <property type="match status" value="1"/>
</dbReference>
<dbReference type="Proteomes" id="UP000346198">
    <property type="component" value="Unassembled WGS sequence"/>
</dbReference>
<protein>
    <submittedName>
        <fullName evidence="5">23S rRNA (Uridine(2479)-2'-O)-methyltransferase</fullName>
    </submittedName>
</protein>
<evidence type="ECO:0000256" key="2">
    <source>
        <dbReference type="ARBA" id="ARBA00022603"/>
    </source>
</evidence>
<dbReference type="RefSeq" id="WP_136060335.1">
    <property type="nucleotide sequence ID" value="NZ_CAAHFH010000001.1"/>
</dbReference>
<organism evidence="5 6">
    <name type="scientific">Pontiella sulfatireligans</name>
    <dbReference type="NCBI Taxonomy" id="2750658"/>
    <lineage>
        <taxon>Bacteria</taxon>
        <taxon>Pseudomonadati</taxon>
        <taxon>Kiritimatiellota</taxon>
        <taxon>Kiritimatiellia</taxon>
        <taxon>Kiritimatiellales</taxon>
        <taxon>Pontiellaceae</taxon>
        <taxon>Pontiella</taxon>
    </lineage>
</organism>
<keyword evidence="6" id="KW-1185">Reference proteome</keyword>
<name>A0A6C2UG49_9BACT</name>
<evidence type="ECO:0000259" key="4">
    <source>
        <dbReference type="SMART" id="SM00967"/>
    </source>
</evidence>
<dbReference type="SUPFAM" id="SSF55315">
    <property type="entry name" value="L30e-like"/>
    <property type="match status" value="1"/>
</dbReference>
<keyword evidence="2 5" id="KW-0489">Methyltransferase</keyword>